<dbReference type="InParanoid" id="A0A409WPR6"/>
<evidence type="ECO:0000313" key="1">
    <source>
        <dbReference type="EMBL" id="PPQ80489.1"/>
    </source>
</evidence>
<protein>
    <submittedName>
        <fullName evidence="1">Uncharacterized protein</fullName>
    </submittedName>
</protein>
<accession>A0A409WPR6</accession>
<organism evidence="1 2">
    <name type="scientific">Psilocybe cyanescens</name>
    <dbReference type="NCBI Taxonomy" id="93625"/>
    <lineage>
        <taxon>Eukaryota</taxon>
        <taxon>Fungi</taxon>
        <taxon>Dikarya</taxon>
        <taxon>Basidiomycota</taxon>
        <taxon>Agaricomycotina</taxon>
        <taxon>Agaricomycetes</taxon>
        <taxon>Agaricomycetidae</taxon>
        <taxon>Agaricales</taxon>
        <taxon>Agaricineae</taxon>
        <taxon>Strophariaceae</taxon>
        <taxon>Psilocybe</taxon>
    </lineage>
</organism>
<sequence length="561" mass="63890">MNTLNISDSKESPHSAHQVQCDKCHRANCSSLHTYSASVDCALWTEVGKAGEEQSPLQKRQLDLVRAINRLSFINRLPLEMITQILILSTKFNDVSCTTLSGRSYRWSPPLLLGAVCREWREITLATPQLWTTVTIQPYRDSAHIHIVNEWLQRSGARPLTITLTSPYDIAQEPFADLQPILGVLRFHSVRWKSVTFNNLPKMVLHDLLDNLEDTAQVETLRIDCGQRIWHRRKEISIRMPFCPKIFHGINMDQTAGALCSTTFCRWDNLTHLDVQKLNFVDLIHIIRNAIKIKRCVVKYPTSPWEKYDERRPPSKPVINRSLIHLDIQLFCANEFLQHITLPSLHTLECHHGFSLINEMHINTLDNFIVRSQAPLRGVVFHVCVGVRQYIPTIGFWDPRLPNITYLKLTVSIQNKNDSTAAMDEILALFACSRDQIVLPSLQVFELTTVYMMTTSWSHFINMFHKFTDDVHDGGPPTNSADTNLPLFSGTHLGPGPLRRPLSKACIRLIANAFIALEDQITMGAHHYLCLLDIQRSGVELEITGKDGADLLQSDSSELRL</sequence>
<proteinExistence type="predicted"/>
<dbReference type="Proteomes" id="UP000283269">
    <property type="component" value="Unassembled WGS sequence"/>
</dbReference>
<reference evidence="1 2" key="1">
    <citation type="journal article" date="2018" name="Evol. Lett.">
        <title>Horizontal gene cluster transfer increased hallucinogenic mushroom diversity.</title>
        <authorList>
            <person name="Reynolds H.T."/>
            <person name="Vijayakumar V."/>
            <person name="Gluck-Thaler E."/>
            <person name="Korotkin H.B."/>
            <person name="Matheny P.B."/>
            <person name="Slot J.C."/>
        </authorList>
    </citation>
    <scope>NUCLEOTIDE SEQUENCE [LARGE SCALE GENOMIC DNA]</scope>
    <source>
        <strain evidence="1 2">2631</strain>
    </source>
</reference>
<dbReference type="EMBL" id="NHYD01003325">
    <property type="protein sequence ID" value="PPQ80489.1"/>
    <property type="molecule type" value="Genomic_DNA"/>
</dbReference>
<dbReference type="OrthoDB" id="3270987at2759"/>
<evidence type="ECO:0000313" key="2">
    <source>
        <dbReference type="Proteomes" id="UP000283269"/>
    </source>
</evidence>
<name>A0A409WPR6_PSICY</name>
<gene>
    <name evidence="1" type="ORF">CVT25_001756</name>
</gene>
<keyword evidence="2" id="KW-1185">Reference proteome</keyword>
<comment type="caution">
    <text evidence="1">The sequence shown here is derived from an EMBL/GenBank/DDBJ whole genome shotgun (WGS) entry which is preliminary data.</text>
</comment>
<dbReference type="AlphaFoldDB" id="A0A409WPR6"/>